<dbReference type="InParanoid" id="A0A1S3HKW8"/>
<evidence type="ECO:0000256" key="5">
    <source>
        <dbReference type="PIRSR" id="PIRSR606689-2"/>
    </source>
</evidence>
<reference evidence="7" key="1">
    <citation type="submission" date="2025-08" db="UniProtKB">
        <authorList>
            <consortium name="RefSeq"/>
        </authorList>
    </citation>
    <scope>IDENTIFICATION</scope>
    <source>
        <tissue evidence="7">Gonads</tissue>
    </source>
</reference>
<keyword evidence="3 4" id="KW-0342">GTP-binding</keyword>
<dbReference type="GO" id="GO:0005525">
    <property type="term" value="F:GTP binding"/>
    <property type="evidence" value="ECO:0007669"/>
    <property type="project" value="UniProtKB-KW"/>
</dbReference>
<dbReference type="AlphaFoldDB" id="A0A1S3HKW8"/>
<evidence type="ECO:0000256" key="3">
    <source>
        <dbReference type="ARBA" id="ARBA00023134"/>
    </source>
</evidence>
<dbReference type="SUPFAM" id="SSF52540">
    <property type="entry name" value="P-loop containing nucleoside triphosphate hydrolases"/>
    <property type="match status" value="2"/>
</dbReference>
<dbReference type="SMART" id="SM00177">
    <property type="entry name" value="ARF"/>
    <property type="match status" value="2"/>
</dbReference>
<dbReference type="KEGG" id="lak:106156098"/>
<dbReference type="NCBIfam" id="TIGR00231">
    <property type="entry name" value="small_GTP"/>
    <property type="match status" value="2"/>
</dbReference>
<organism evidence="6 7">
    <name type="scientific">Lingula anatina</name>
    <name type="common">Brachiopod</name>
    <name type="synonym">Lingula unguis</name>
    <dbReference type="NCBI Taxonomy" id="7574"/>
    <lineage>
        <taxon>Eukaryota</taxon>
        <taxon>Metazoa</taxon>
        <taxon>Spiralia</taxon>
        <taxon>Lophotrochozoa</taxon>
        <taxon>Brachiopoda</taxon>
        <taxon>Linguliformea</taxon>
        <taxon>Lingulata</taxon>
        <taxon>Lingulida</taxon>
        <taxon>Linguloidea</taxon>
        <taxon>Lingulidae</taxon>
        <taxon>Lingula</taxon>
    </lineage>
</organism>
<evidence type="ECO:0000256" key="2">
    <source>
        <dbReference type="ARBA" id="ARBA00022741"/>
    </source>
</evidence>
<proteinExistence type="inferred from homology"/>
<dbReference type="RefSeq" id="XP_013386667.1">
    <property type="nucleotide sequence ID" value="XM_013531213.1"/>
</dbReference>
<keyword evidence="6" id="KW-1185">Reference proteome</keyword>
<evidence type="ECO:0000256" key="1">
    <source>
        <dbReference type="ARBA" id="ARBA00010290"/>
    </source>
</evidence>
<feature type="binding site" evidence="4">
    <location>
        <begin position="123"/>
        <end position="126"/>
    </location>
    <ligand>
        <name>GTP</name>
        <dbReference type="ChEBI" id="CHEBI:37565"/>
    </ligand>
</feature>
<dbReference type="FunFam" id="3.40.50.300:FF:000412">
    <property type="entry name" value="ADP-ribosylation factor 1"/>
    <property type="match status" value="2"/>
</dbReference>
<evidence type="ECO:0000256" key="4">
    <source>
        <dbReference type="PIRSR" id="PIRSR606689-1"/>
    </source>
</evidence>
<feature type="binding site" evidence="5">
    <location>
        <position position="44"/>
    </location>
    <ligand>
        <name>Mg(2+)</name>
        <dbReference type="ChEBI" id="CHEBI:18420"/>
    </ligand>
</feature>
<feature type="binding site" evidence="4">
    <location>
        <begin position="20"/>
        <end position="27"/>
    </location>
    <ligand>
        <name>GTP</name>
        <dbReference type="ChEBI" id="CHEBI:37565"/>
    </ligand>
</feature>
<dbReference type="Gene3D" id="3.40.50.300">
    <property type="entry name" value="P-loop containing nucleotide triphosphate hydrolases"/>
    <property type="match status" value="2"/>
</dbReference>
<dbReference type="GeneID" id="106156098"/>
<protein>
    <submittedName>
        <fullName evidence="7">Uncharacterized protein LOC106156098</fullName>
    </submittedName>
</protein>
<dbReference type="GO" id="GO:0016020">
    <property type="term" value="C:membrane"/>
    <property type="evidence" value="ECO:0007669"/>
    <property type="project" value="InterPro"/>
</dbReference>
<dbReference type="GO" id="GO:0003924">
    <property type="term" value="F:GTPase activity"/>
    <property type="evidence" value="ECO:0007669"/>
    <property type="project" value="InterPro"/>
</dbReference>
<keyword evidence="5" id="KW-0479">Metal-binding</keyword>
<name>A0A1S3HKW8_LINAN</name>
<dbReference type="PANTHER" id="PTHR11711">
    <property type="entry name" value="ADP RIBOSYLATION FACTOR-RELATED"/>
    <property type="match status" value="1"/>
</dbReference>
<evidence type="ECO:0000313" key="7">
    <source>
        <dbReference type="RefSeq" id="XP_013386667.1"/>
    </source>
</evidence>
<dbReference type="Pfam" id="PF01066">
    <property type="entry name" value="CDP-OH_P_transf"/>
    <property type="match status" value="1"/>
</dbReference>
<keyword evidence="5" id="KW-0460">Magnesium</keyword>
<dbReference type="Proteomes" id="UP000085678">
    <property type="component" value="Unplaced"/>
</dbReference>
<dbReference type="GO" id="GO:0008654">
    <property type="term" value="P:phospholipid biosynthetic process"/>
    <property type="evidence" value="ECO:0007669"/>
    <property type="project" value="InterPro"/>
</dbReference>
<dbReference type="GO" id="GO:0030010">
    <property type="term" value="P:establishment of cell polarity"/>
    <property type="evidence" value="ECO:0007669"/>
    <property type="project" value="UniProtKB-ARBA"/>
</dbReference>
<dbReference type="InterPro" id="IPR005225">
    <property type="entry name" value="Small_GTP-bd"/>
</dbReference>
<dbReference type="InterPro" id="IPR024156">
    <property type="entry name" value="Small_GTPase_ARF"/>
</dbReference>
<comment type="similarity">
    <text evidence="1">Belongs to the small GTPase superfamily. Arf family.</text>
</comment>
<dbReference type="PROSITE" id="PS51417">
    <property type="entry name" value="ARF"/>
    <property type="match status" value="2"/>
</dbReference>
<dbReference type="SMART" id="SM00178">
    <property type="entry name" value="SAR"/>
    <property type="match status" value="2"/>
</dbReference>
<keyword evidence="2 4" id="KW-0547">Nucleotide-binding</keyword>
<gene>
    <name evidence="7" type="primary">LOC106156098</name>
</gene>
<dbReference type="Gene3D" id="1.20.120.1760">
    <property type="match status" value="1"/>
</dbReference>
<accession>A0A1S3HKW8</accession>
<dbReference type="InterPro" id="IPR043130">
    <property type="entry name" value="CDP-OH_PTrfase_TM_dom"/>
</dbReference>
<dbReference type="InterPro" id="IPR027417">
    <property type="entry name" value="P-loop_NTPase"/>
</dbReference>
<dbReference type="CDD" id="cd00878">
    <property type="entry name" value="Arf_Arl"/>
    <property type="match status" value="2"/>
</dbReference>
<dbReference type="Pfam" id="PF00025">
    <property type="entry name" value="Arf"/>
    <property type="match status" value="2"/>
</dbReference>
<evidence type="ECO:0000313" key="6">
    <source>
        <dbReference type="Proteomes" id="UP000085678"/>
    </source>
</evidence>
<dbReference type="InterPro" id="IPR000462">
    <property type="entry name" value="CDP-OH_P_trans"/>
</dbReference>
<dbReference type="GO" id="GO:0046872">
    <property type="term" value="F:metal ion binding"/>
    <property type="evidence" value="ECO:0007669"/>
    <property type="project" value="UniProtKB-KW"/>
</dbReference>
<sequence length="583" mass="64759">MGQTLSSWTKNKEARILFLGLDAAGKTTILYKLKLGEIVTTIPTIGFNVETVEHKGVDITMWDVGTRDKMRPLWRHYYPNTQAIVYTVDSTDKERLAEAGELLLDVLGSNDLNYDIPVLIVANKQDLKTAMTPSEIFEAMNIVGSKHNVLASHPWYIQPASATEGTGLEEGLDWLVRQMQVREAWKMAVTPVKQTVGGAKEAGKAGISYGSEYLTKALSSIKGMFTRCYLRILMGLGLFHCLPNHPVKAFWLYTFSFALDMVDGPIAKYLNQMSVFGTLLDTMSDRGTLLCMLARLCLLYPRHAFLFIGIACTDVSSQWMHGYSSWCENGAVAGNLYWLFSIRCPPGGQKLTLPCNMGQTLSSWTKNKEARILFLGLDAAGKTTILYKLKLGEIVTTIPTIGFNVETVEHKGVDITMWDVGTRDKMRPLWRHYYPNTQAIVYTVDSTDKERLAEAGELLLDVLGSDDLNYDIPVLIVANKQDLKTAMTPSEIFEAMNIVGSKHNVLASHPWYIQPASATEGTGLEEGLDWLVRQMQVREAWKMAVTPVKQTVGGAKEAGKAGISYGSEYLTKALSSIKGMFTR</sequence>
<dbReference type="GO" id="GO:0016780">
    <property type="term" value="F:phosphotransferase activity, for other substituted phosphate groups"/>
    <property type="evidence" value="ECO:0007669"/>
    <property type="project" value="InterPro"/>
</dbReference>
<feature type="binding site" evidence="5">
    <location>
        <position position="27"/>
    </location>
    <ligand>
        <name>Mg(2+)</name>
        <dbReference type="ChEBI" id="CHEBI:18420"/>
    </ligand>
</feature>
<dbReference type="STRING" id="7574.A0A1S3HKW8"/>
<dbReference type="InterPro" id="IPR006689">
    <property type="entry name" value="Small_GTPase_ARF/SAR"/>
</dbReference>
<dbReference type="PRINTS" id="PR00328">
    <property type="entry name" value="SAR1GTPBP"/>
</dbReference>